<keyword evidence="3" id="KW-0133">Cell shape</keyword>
<proteinExistence type="predicted"/>
<keyword evidence="5 6" id="KW-0472">Membrane</keyword>
<dbReference type="Proteomes" id="UP001189143">
    <property type="component" value="Unassembled WGS sequence"/>
</dbReference>
<accession>A0A650MVU1</accession>
<dbReference type="EMBL" id="CAKJVE010000004">
    <property type="protein sequence ID" value="CAG9704110.1"/>
    <property type="molecule type" value="Genomic_DNA"/>
</dbReference>
<dbReference type="Proteomes" id="UP000431451">
    <property type="component" value="Unassembled WGS sequence"/>
</dbReference>
<gene>
    <name evidence="9" type="primary">rodA</name>
    <name evidence="8" type="ORF">CNEO2_410009</name>
    <name evidence="7" type="ORF">CNEO_41009</name>
    <name evidence="9" type="ORF">CNEONATNEC25_03671</name>
</gene>
<feature type="transmembrane region" description="Helical" evidence="6">
    <location>
        <begin position="308"/>
        <end position="332"/>
    </location>
</feature>
<dbReference type="GO" id="GO:0015648">
    <property type="term" value="F:lipid-linked peptidoglycan transporter activity"/>
    <property type="evidence" value="ECO:0007669"/>
    <property type="project" value="TreeGrafter"/>
</dbReference>
<evidence type="ECO:0000313" key="8">
    <source>
        <dbReference type="EMBL" id="CAI3622590.1"/>
    </source>
</evidence>
<dbReference type="GO" id="GO:0051301">
    <property type="term" value="P:cell division"/>
    <property type="evidence" value="ECO:0007669"/>
    <property type="project" value="InterPro"/>
</dbReference>
<dbReference type="InterPro" id="IPR001182">
    <property type="entry name" value="FtsW/RodA"/>
</dbReference>
<name>A0A650MVU1_9CLOT</name>
<feature type="transmembrane region" description="Helical" evidence="6">
    <location>
        <begin position="95"/>
        <end position="111"/>
    </location>
</feature>
<evidence type="ECO:0000313" key="7">
    <source>
        <dbReference type="EMBL" id="CAG9704110.1"/>
    </source>
</evidence>
<feature type="transmembrane region" description="Helical" evidence="6">
    <location>
        <begin position="233"/>
        <end position="252"/>
    </location>
</feature>
<dbReference type="AlphaFoldDB" id="A0A650MVU1"/>
<reference evidence="8" key="3">
    <citation type="submission" date="2022-10" db="EMBL/GenBank/DDBJ databases">
        <authorList>
            <person name="Aires J."/>
            <person name="Mesa V."/>
        </authorList>
    </citation>
    <scope>NUCLEOTIDE SEQUENCE</scope>
    <source>
        <strain evidence="8">Clostridium neonatale JD116</strain>
    </source>
</reference>
<dbReference type="Proteomes" id="UP000789738">
    <property type="component" value="Unassembled WGS sequence"/>
</dbReference>
<reference evidence="9 10" key="1">
    <citation type="submission" date="2018-06" db="EMBL/GenBank/DDBJ databases">
        <authorList>
            <consortium name="IHU Genomes"/>
        </authorList>
    </citation>
    <scope>NUCLEOTIDE SEQUENCE [LARGE SCALE GENOMIC DNA]</scope>
    <source>
        <strain evidence="9 10">NEC25</strain>
    </source>
</reference>
<reference evidence="7" key="2">
    <citation type="submission" date="2021-10" db="EMBL/GenBank/DDBJ databases">
        <authorList>
            <person name="Mesa V."/>
        </authorList>
    </citation>
    <scope>NUCLEOTIDE SEQUENCE</scope>
    <source>
        <strain evidence="7">CC3_PB</strain>
    </source>
</reference>
<feature type="transmembrane region" description="Helical" evidence="6">
    <location>
        <begin position="123"/>
        <end position="140"/>
    </location>
</feature>
<feature type="transmembrane region" description="Helical" evidence="6">
    <location>
        <begin position="66"/>
        <end position="83"/>
    </location>
</feature>
<dbReference type="EMBL" id="UWJD01000003">
    <property type="protein sequence ID" value="VCT86068.1"/>
    <property type="molecule type" value="Genomic_DNA"/>
</dbReference>
<protein>
    <submittedName>
        <fullName evidence="7">Cell cycle protein, FtsW/RodA/SpoVE</fullName>
    </submittedName>
    <submittedName>
        <fullName evidence="9">Putative FtsW-like protein</fullName>
    </submittedName>
</protein>
<feature type="transmembrane region" description="Helical" evidence="6">
    <location>
        <begin position="383"/>
        <end position="401"/>
    </location>
</feature>
<comment type="subcellular location">
    <subcellularLocation>
        <location evidence="1">Membrane</location>
        <topology evidence="1">Multi-pass membrane protein</topology>
    </subcellularLocation>
</comment>
<evidence type="ECO:0000256" key="1">
    <source>
        <dbReference type="ARBA" id="ARBA00004141"/>
    </source>
</evidence>
<evidence type="ECO:0000313" key="10">
    <source>
        <dbReference type="Proteomes" id="UP000431451"/>
    </source>
</evidence>
<dbReference type="GO" id="GO:0005886">
    <property type="term" value="C:plasma membrane"/>
    <property type="evidence" value="ECO:0007669"/>
    <property type="project" value="TreeGrafter"/>
</dbReference>
<evidence type="ECO:0000256" key="5">
    <source>
        <dbReference type="ARBA" id="ARBA00023136"/>
    </source>
</evidence>
<feature type="transmembrane region" description="Helical" evidence="6">
    <location>
        <begin position="12"/>
        <end position="30"/>
    </location>
</feature>
<evidence type="ECO:0000256" key="3">
    <source>
        <dbReference type="ARBA" id="ARBA00022960"/>
    </source>
</evidence>
<feature type="transmembrane region" description="Helical" evidence="6">
    <location>
        <begin position="36"/>
        <end position="54"/>
    </location>
</feature>
<evidence type="ECO:0000256" key="2">
    <source>
        <dbReference type="ARBA" id="ARBA00022692"/>
    </source>
</evidence>
<dbReference type="GO" id="GO:0032153">
    <property type="term" value="C:cell division site"/>
    <property type="evidence" value="ECO:0007669"/>
    <property type="project" value="TreeGrafter"/>
</dbReference>
<dbReference type="GO" id="GO:0008360">
    <property type="term" value="P:regulation of cell shape"/>
    <property type="evidence" value="ECO:0007669"/>
    <property type="project" value="UniProtKB-KW"/>
</dbReference>
<dbReference type="Pfam" id="PF01098">
    <property type="entry name" value="FTSW_RODA_SPOVE"/>
    <property type="match status" value="1"/>
</dbReference>
<feature type="transmembrane region" description="Helical" evidence="6">
    <location>
        <begin position="210"/>
        <end position="227"/>
    </location>
</feature>
<feature type="transmembrane region" description="Helical" evidence="6">
    <location>
        <begin position="187"/>
        <end position="205"/>
    </location>
</feature>
<feature type="transmembrane region" description="Helical" evidence="6">
    <location>
        <begin position="273"/>
        <end position="293"/>
    </location>
</feature>
<dbReference type="PANTHER" id="PTHR30474">
    <property type="entry name" value="CELL CYCLE PROTEIN"/>
    <property type="match status" value="1"/>
</dbReference>
<evidence type="ECO:0000256" key="6">
    <source>
        <dbReference type="SAM" id="Phobius"/>
    </source>
</evidence>
<keyword evidence="4 6" id="KW-1133">Transmembrane helix</keyword>
<dbReference type="PANTHER" id="PTHR30474:SF3">
    <property type="entry name" value="PEPTIDOGLYCAN GLYCOSYLTRANSFERASE RODA"/>
    <property type="match status" value="1"/>
</dbReference>
<sequence length="408" mass="45489">MKVKIKKDEVILLLLTYILCLALFTNLAILKDPIDAGAIKMGFIVCGLITISQILIRKFYPEGDKFLITFAGILSVIGIAILYRLDNGVAIKQLIWYGLGSIIFIISVVAIPDFRDFQKYKKIFLILTIILMPMALILGTELNGATNWVMIGGIGFQPSEFGKITFVLYLAAALKEYEDKNNIKEDFYQLWQPALVVMFSLGCLVMQKDLGSALIFFGIAITMLYVSTGKKKYVVICFILFIIGSFLAYKLFPHIRKRILIWRHPWDYTKNESYQLVQGLYAIASGGMFGSGLGQGYPGFVPINTTDFIFAAICEELGMVFGLGIMIIYFLFFYRGMRAAFRVKNRFSQLTTIGLSAMIACQVLVIIGGVFAVIPLTGITLPLISYGGSSMITMFFALAILQKISEEG</sequence>
<evidence type="ECO:0000313" key="9">
    <source>
        <dbReference type="EMBL" id="VCT86068.1"/>
    </source>
</evidence>
<feature type="transmembrane region" description="Helical" evidence="6">
    <location>
        <begin position="353"/>
        <end position="377"/>
    </location>
</feature>
<dbReference type="RefSeq" id="WP_230132197.1">
    <property type="nucleotide sequence ID" value="NZ_CAKJVD010000044.1"/>
</dbReference>
<organism evidence="9 10">
    <name type="scientific">Clostridium neonatale</name>
    <dbReference type="NCBI Taxonomy" id="137838"/>
    <lineage>
        <taxon>Bacteria</taxon>
        <taxon>Bacillati</taxon>
        <taxon>Bacillota</taxon>
        <taxon>Clostridia</taxon>
        <taxon>Eubacteriales</taxon>
        <taxon>Clostridiaceae</taxon>
        <taxon>Clostridium</taxon>
    </lineage>
</organism>
<keyword evidence="2 6" id="KW-0812">Transmembrane</keyword>
<dbReference type="EMBL" id="CAMTCP010000239">
    <property type="protein sequence ID" value="CAI3622590.1"/>
    <property type="molecule type" value="Genomic_DNA"/>
</dbReference>
<evidence type="ECO:0000256" key="4">
    <source>
        <dbReference type="ARBA" id="ARBA00022989"/>
    </source>
</evidence>